<gene>
    <name evidence="1" type="ORF">F4148_05775</name>
</gene>
<sequence length="118" mass="12662">MSYGDEALQPIHMLLKAGMALHLVQGDTGQMEGPEKHPTDQMGTQAIFRGDPQSPVQLRVGQLVDGLTPQVVQLHVGHTLFAGDRTGACKVLIDLIGNDSELVPFHSGHFTLSIGNLL</sequence>
<protein>
    <submittedName>
        <fullName evidence="1">Uncharacterized protein</fullName>
    </submittedName>
</protein>
<organism evidence="1">
    <name type="scientific">Caldilineaceae bacterium SB0675_bin_29</name>
    <dbReference type="NCBI Taxonomy" id="2605266"/>
    <lineage>
        <taxon>Bacteria</taxon>
        <taxon>Bacillati</taxon>
        <taxon>Chloroflexota</taxon>
        <taxon>Caldilineae</taxon>
        <taxon>Caldilineales</taxon>
        <taxon>Caldilineaceae</taxon>
    </lineage>
</organism>
<evidence type="ECO:0000313" key="1">
    <source>
        <dbReference type="EMBL" id="MYH61273.1"/>
    </source>
</evidence>
<proteinExistence type="predicted"/>
<name>A0A6B1FVX8_9CHLR</name>
<comment type="caution">
    <text evidence="1">The sequence shown here is derived from an EMBL/GenBank/DDBJ whole genome shotgun (WGS) entry which is preliminary data.</text>
</comment>
<dbReference type="EMBL" id="VYDA01000220">
    <property type="protein sequence ID" value="MYH61273.1"/>
    <property type="molecule type" value="Genomic_DNA"/>
</dbReference>
<dbReference type="AlphaFoldDB" id="A0A6B1FVX8"/>
<reference evidence="1" key="1">
    <citation type="submission" date="2019-09" db="EMBL/GenBank/DDBJ databases">
        <title>Characterisation of the sponge microbiome using genome-centric metagenomics.</title>
        <authorList>
            <person name="Engelberts J.P."/>
            <person name="Robbins S.J."/>
            <person name="De Goeij J.M."/>
            <person name="Aranda M."/>
            <person name="Bell S.C."/>
            <person name="Webster N.S."/>
        </authorList>
    </citation>
    <scope>NUCLEOTIDE SEQUENCE</scope>
    <source>
        <strain evidence="1">SB0675_bin_29</strain>
    </source>
</reference>
<accession>A0A6B1FVX8</accession>